<sequence length="461" mass="52283">MSTQTMTTSSQVRLGPQHLGMCPGIKSAAPGTIDTANRLLQKNHDESHIFWRDFAGHNHTVHNVLTRLAIGANSADLESGYVDNNRDRRPMPPLDENVIRELGSDDGFYRHLGQLPDYTNYMVFFEREIERKGWKGVIQEYCFARTRNADVLLARMFDGAFHPIIHLGLGVEFEQPSIVAEALAQAATDISFDVDVFFLNAEKFAREAGPPPADPRPLVELYDEAFSNETIRTAARWEDFQWKMKNGVIGRAGQEIAALAAQFRVEAATLERRTAEMISCSAYLAGAAQRPGKERRIDFFYMHDVTSSIFLTILARQPWIRLEDRIRMVEWKARLDLVWYATCGTPKLHLSELEGYKAGPSAGWSWEKMFDVLRGLHDDGHVAKFARALKNGEEVSRQFESGKSSSAFPVKGDMWLNLARMAYDITLGVPEEKKWLAFVGFDVQWENVPILQDWSTYTCSH</sequence>
<organism evidence="2 3">
    <name type="scientific">Diaporthe vaccinii</name>
    <dbReference type="NCBI Taxonomy" id="105482"/>
    <lineage>
        <taxon>Eukaryota</taxon>
        <taxon>Fungi</taxon>
        <taxon>Dikarya</taxon>
        <taxon>Ascomycota</taxon>
        <taxon>Pezizomycotina</taxon>
        <taxon>Sordariomycetes</taxon>
        <taxon>Sordariomycetidae</taxon>
        <taxon>Diaporthales</taxon>
        <taxon>Diaporthaceae</taxon>
        <taxon>Diaporthe</taxon>
        <taxon>Diaporthe eres species complex</taxon>
    </lineage>
</organism>
<reference evidence="2 3" key="1">
    <citation type="submission" date="2024-03" db="EMBL/GenBank/DDBJ databases">
        <title>A high-quality draft genome sequence of Diaporthe vaccinii, a causative agent of upright dieback and viscid rot disease in cranberry plants.</title>
        <authorList>
            <person name="Sarrasin M."/>
            <person name="Lang B.F."/>
            <person name="Burger G."/>
        </authorList>
    </citation>
    <scope>NUCLEOTIDE SEQUENCE [LARGE SCALE GENOMIC DNA]</scope>
    <source>
        <strain evidence="2 3">IS7</strain>
    </source>
</reference>
<name>A0ABR4F132_9PEZI</name>
<dbReference type="Proteomes" id="UP001600888">
    <property type="component" value="Unassembled WGS sequence"/>
</dbReference>
<evidence type="ECO:0000256" key="1">
    <source>
        <dbReference type="ARBA" id="ARBA00023002"/>
    </source>
</evidence>
<protein>
    <submittedName>
        <fullName evidence="2">Uncharacterized protein</fullName>
    </submittedName>
</protein>
<evidence type="ECO:0000313" key="3">
    <source>
        <dbReference type="Proteomes" id="UP001600888"/>
    </source>
</evidence>
<evidence type="ECO:0000313" key="2">
    <source>
        <dbReference type="EMBL" id="KAL2288395.1"/>
    </source>
</evidence>
<keyword evidence="1" id="KW-0560">Oxidoreductase</keyword>
<comment type="caution">
    <text evidence="2">The sequence shown here is derived from an EMBL/GenBank/DDBJ whole genome shotgun (WGS) entry which is preliminary data.</text>
</comment>
<dbReference type="InterPro" id="IPR025337">
    <property type="entry name" value="Questin_oxidase-like"/>
</dbReference>
<dbReference type="EMBL" id="JBAWTH010000016">
    <property type="protein sequence ID" value="KAL2288395.1"/>
    <property type="molecule type" value="Genomic_DNA"/>
</dbReference>
<dbReference type="PANTHER" id="PTHR35870">
    <property type="entry name" value="PROTEIN, PUTATIVE (AFU_ORTHOLOGUE AFUA_5G03330)-RELATED"/>
    <property type="match status" value="1"/>
</dbReference>
<gene>
    <name evidence="2" type="ORF">FJTKL_03788</name>
</gene>
<dbReference type="Pfam" id="PF14027">
    <property type="entry name" value="Questin_oxidase"/>
    <property type="match status" value="1"/>
</dbReference>
<dbReference type="PANTHER" id="PTHR35870:SF7">
    <property type="entry name" value="BAEYER-VILLIGER OXIDASE MDPL"/>
    <property type="match status" value="1"/>
</dbReference>
<keyword evidence="3" id="KW-1185">Reference proteome</keyword>
<accession>A0ABR4F132</accession>
<proteinExistence type="predicted"/>